<dbReference type="PROSITE" id="PS51221">
    <property type="entry name" value="TTL"/>
    <property type="match status" value="1"/>
</dbReference>
<feature type="non-terminal residue" evidence="6">
    <location>
        <position position="1"/>
    </location>
</feature>
<dbReference type="GO" id="GO:0005524">
    <property type="term" value="F:ATP binding"/>
    <property type="evidence" value="ECO:0007669"/>
    <property type="project" value="UniProtKB-KW"/>
</dbReference>
<organism evidence="6">
    <name type="scientific">Trepomonas sp. PC1</name>
    <dbReference type="NCBI Taxonomy" id="1076344"/>
    <lineage>
        <taxon>Eukaryota</taxon>
        <taxon>Metamonada</taxon>
        <taxon>Diplomonadida</taxon>
        <taxon>Hexamitidae</taxon>
        <taxon>Hexamitinae</taxon>
        <taxon>Trepomonas</taxon>
    </lineage>
</organism>
<evidence type="ECO:0000256" key="1">
    <source>
        <dbReference type="ARBA" id="ARBA00022598"/>
    </source>
</evidence>
<evidence type="ECO:0000256" key="3">
    <source>
        <dbReference type="ARBA" id="ARBA00022840"/>
    </source>
</evidence>
<keyword evidence="2" id="KW-0547">Nucleotide-binding</keyword>
<dbReference type="PANTHER" id="PTHR12241:SF145">
    <property type="entry name" value="TUBULIN POLYGLUTAMYLASE TTLL5"/>
    <property type="match status" value="1"/>
</dbReference>
<protein>
    <recommendedName>
        <fullName evidence="4">Tubulin--tyrosine ligase-like protein 5</fullName>
    </recommendedName>
</protein>
<evidence type="ECO:0000256" key="4">
    <source>
        <dbReference type="ARBA" id="ARBA00041448"/>
    </source>
</evidence>
<accession>A0A146KIK8</accession>
<keyword evidence="3" id="KW-0067">ATP-binding</keyword>
<sequence>KRSFCNHGTILTNNISKVPSSSQYVIQEYQKDILLFKGHRFENRLMMLITSLDPLIVYLHPSGFSRFQKRKFKKIDPNNMFNNIQQLMVDSYGANKSKWVTDSGFKSYINSHQLNKLFNNNASSFNFNLSNQPLNSNFIKDQIHLMIVRLLQVTQDKLRKNIDHVQTFPRRFFQLFGIDQFWLRNGTSMMYE</sequence>
<dbReference type="GO" id="GO:0015631">
    <property type="term" value="F:tubulin binding"/>
    <property type="evidence" value="ECO:0007669"/>
    <property type="project" value="TreeGrafter"/>
</dbReference>
<dbReference type="Pfam" id="PF03133">
    <property type="entry name" value="TTL"/>
    <property type="match status" value="1"/>
</dbReference>
<feature type="non-terminal residue" evidence="6">
    <location>
        <position position="192"/>
    </location>
</feature>
<dbReference type="GO" id="GO:0036064">
    <property type="term" value="C:ciliary basal body"/>
    <property type="evidence" value="ECO:0007669"/>
    <property type="project" value="TreeGrafter"/>
</dbReference>
<dbReference type="Gene3D" id="3.30.470.20">
    <property type="entry name" value="ATP-grasp fold, B domain"/>
    <property type="match status" value="1"/>
</dbReference>
<evidence type="ECO:0000313" key="6">
    <source>
        <dbReference type="EMBL" id="JAP96492.1"/>
    </source>
</evidence>
<gene>
    <name evidence="6" type="ORF">TPC1_10153</name>
</gene>
<evidence type="ECO:0000256" key="2">
    <source>
        <dbReference type="ARBA" id="ARBA00022741"/>
    </source>
</evidence>
<dbReference type="PANTHER" id="PTHR12241">
    <property type="entry name" value="TUBULIN POLYGLUTAMYLASE"/>
    <property type="match status" value="1"/>
</dbReference>
<dbReference type="GO" id="GO:0000226">
    <property type="term" value="P:microtubule cytoskeleton organization"/>
    <property type="evidence" value="ECO:0007669"/>
    <property type="project" value="TreeGrafter"/>
</dbReference>
<keyword evidence="1 6" id="KW-0436">Ligase</keyword>
<dbReference type="GO" id="GO:0070740">
    <property type="term" value="F:tubulin-glutamic acid ligase activity"/>
    <property type="evidence" value="ECO:0007669"/>
    <property type="project" value="TreeGrafter"/>
</dbReference>
<name>A0A146KIK8_9EUKA</name>
<dbReference type="EMBL" id="GDID01000114">
    <property type="protein sequence ID" value="JAP96492.1"/>
    <property type="molecule type" value="Transcribed_RNA"/>
</dbReference>
<dbReference type="InterPro" id="IPR004344">
    <property type="entry name" value="TTL/TTLL_fam"/>
</dbReference>
<proteinExistence type="predicted"/>
<dbReference type="AlphaFoldDB" id="A0A146KIK8"/>
<comment type="catalytic activity">
    <reaction evidence="5">
        <text>L-glutamyl-[protein] + L-glutamate + ATP = gamma-L-glutamyl-L-glutamyl-[protein] + ADP + phosphate + H(+)</text>
        <dbReference type="Rhea" id="RHEA:60144"/>
        <dbReference type="Rhea" id="RHEA-COMP:10208"/>
        <dbReference type="Rhea" id="RHEA-COMP:15517"/>
        <dbReference type="ChEBI" id="CHEBI:15378"/>
        <dbReference type="ChEBI" id="CHEBI:29973"/>
        <dbReference type="ChEBI" id="CHEBI:29985"/>
        <dbReference type="ChEBI" id="CHEBI:30616"/>
        <dbReference type="ChEBI" id="CHEBI:43474"/>
        <dbReference type="ChEBI" id="CHEBI:143622"/>
        <dbReference type="ChEBI" id="CHEBI:456216"/>
    </reaction>
    <physiologicalReaction direction="left-to-right" evidence="5">
        <dbReference type="Rhea" id="RHEA:60145"/>
    </physiologicalReaction>
</comment>
<reference evidence="6" key="1">
    <citation type="submission" date="2015-07" db="EMBL/GenBank/DDBJ databases">
        <title>Adaptation to a free-living lifestyle via gene acquisitions in the diplomonad Trepomonas sp. PC1.</title>
        <authorList>
            <person name="Xu F."/>
            <person name="Jerlstrom-Hultqvist J."/>
            <person name="Kolisko M."/>
            <person name="Simpson A.G.B."/>
            <person name="Roger A.J."/>
            <person name="Svard S.G."/>
            <person name="Andersson J.O."/>
        </authorList>
    </citation>
    <scope>NUCLEOTIDE SEQUENCE</scope>
    <source>
        <strain evidence="6">PC1</strain>
    </source>
</reference>
<evidence type="ECO:0000256" key="5">
    <source>
        <dbReference type="ARBA" id="ARBA00049274"/>
    </source>
</evidence>